<reference evidence="2 3" key="1">
    <citation type="submission" date="2016-05" db="EMBL/GenBank/DDBJ databases">
        <title>Comparative genomics of biotechnologically important yeasts.</title>
        <authorList>
            <consortium name="DOE Joint Genome Institute"/>
            <person name="Riley R."/>
            <person name="Haridas S."/>
            <person name="Wolfe K.H."/>
            <person name="Lopes M.R."/>
            <person name="Hittinger C.T."/>
            <person name="Goker M."/>
            <person name="Salamov A."/>
            <person name="Wisecaver J."/>
            <person name="Long T.M."/>
            <person name="Aerts A.L."/>
            <person name="Barry K."/>
            <person name="Choi C."/>
            <person name="Clum A."/>
            <person name="Coughlan A.Y."/>
            <person name="Deshpande S."/>
            <person name="Douglass A.P."/>
            <person name="Hanson S.J."/>
            <person name="Klenk H.-P."/>
            <person name="LaButti K."/>
            <person name="Lapidus A."/>
            <person name="Lindquist E."/>
            <person name="Lipzen A."/>
            <person name="Meier-kolthoff J.P."/>
            <person name="Ohm R.A."/>
            <person name="Otillar R.P."/>
            <person name="Pangilinan J."/>
            <person name="Peng Y."/>
            <person name="Rokas A."/>
            <person name="Rosa C.A."/>
            <person name="Scheuner C."/>
            <person name="Sibirny A.A."/>
            <person name="Slot J.C."/>
            <person name="Stielow J.B."/>
            <person name="Sun H."/>
            <person name="Kurtzman C.P."/>
            <person name="Blackwell M."/>
            <person name="Grigoriev I.V."/>
            <person name="Jeffries T.W."/>
        </authorList>
    </citation>
    <scope>NUCLEOTIDE SEQUENCE [LARGE SCALE GENOMIC DNA]</scope>
    <source>
        <strain evidence="2 3">NRRL YB-4993</strain>
    </source>
</reference>
<evidence type="ECO:0000256" key="1">
    <source>
        <dbReference type="SAM" id="MobiDB-lite"/>
    </source>
</evidence>
<dbReference type="EMBL" id="LXTC01000001">
    <property type="protein sequence ID" value="OBA23240.1"/>
    <property type="molecule type" value="Genomic_DNA"/>
</dbReference>
<gene>
    <name evidence="2" type="ORF">METBIDRAFT_102616</name>
</gene>
<evidence type="ECO:0000313" key="2">
    <source>
        <dbReference type="EMBL" id="OBA23240.1"/>
    </source>
</evidence>
<dbReference type="RefSeq" id="XP_018713721.1">
    <property type="nucleotide sequence ID" value="XM_018853725.1"/>
</dbReference>
<dbReference type="GeneID" id="30026701"/>
<dbReference type="AlphaFoldDB" id="A0A1A0HGX1"/>
<comment type="caution">
    <text evidence="2">The sequence shown here is derived from an EMBL/GenBank/DDBJ whole genome shotgun (WGS) entry which is preliminary data.</text>
</comment>
<proteinExistence type="predicted"/>
<dbReference type="Proteomes" id="UP000092555">
    <property type="component" value="Unassembled WGS sequence"/>
</dbReference>
<name>A0A1A0HGX1_9ASCO</name>
<accession>A0A1A0HGX1</accession>
<protein>
    <submittedName>
        <fullName evidence="2">Uncharacterized protein</fullName>
    </submittedName>
</protein>
<feature type="region of interest" description="Disordered" evidence="1">
    <location>
        <begin position="1"/>
        <end position="21"/>
    </location>
</feature>
<organism evidence="2 3">
    <name type="scientific">Metschnikowia bicuspidata var. bicuspidata NRRL YB-4993</name>
    <dbReference type="NCBI Taxonomy" id="869754"/>
    <lineage>
        <taxon>Eukaryota</taxon>
        <taxon>Fungi</taxon>
        <taxon>Dikarya</taxon>
        <taxon>Ascomycota</taxon>
        <taxon>Saccharomycotina</taxon>
        <taxon>Pichiomycetes</taxon>
        <taxon>Metschnikowiaceae</taxon>
        <taxon>Metschnikowia</taxon>
    </lineage>
</organism>
<keyword evidence="3" id="KW-1185">Reference proteome</keyword>
<evidence type="ECO:0000313" key="3">
    <source>
        <dbReference type="Proteomes" id="UP000092555"/>
    </source>
</evidence>
<sequence>MLLLMPTGGAESTMPSGGQWRDRSMVPLAKAAYMPATMSCQKAMLGDENSYYVISTKHPEEYGEKPLQSRATDLCNPGMDPGIIPMHRNRLSKSRATRHKMRVGLMENVLPLQDDHGWAARSEYCKAQSSQGSVGLGLASASCGVKSKTTKKNRRGARQNSGLTLSIYTDSTGITRLLFGECRRGLRLDTVAKMRVVIPMQRTCCWLVESRHGTRGPRCRI</sequence>